<dbReference type="InterPro" id="IPR011707">
    <property type="entry name" value="Cu-oxidase-like_N"/>
</dbReference>
<dbReference type="PANTHER" id="PTHR48267">
    <property type="entry name" value="CUPREDOXIN SUPERFAMILY PROTEIN"/>
    <property type="match status" value="1"/>
</dbReference>
<dbReference type="CDD" id="cd13844">
    <property type="entry name" value="CuRO_1_BOD_CotA_like"/>
    <property type="match status" value="1"/>
</dbReference>
<dbReference type="InterPro" id="IPR011706">
    <property type="entry name" value="Cu-oxidase_C"/>
</dbReference>
<evidence type="ECO:0000256" key="1">
    <source>
        <dbReference type="ARBA" id="ARBA00010609"/>
    </source>
</evidence>
<evidence type="ECO:0000259" key="5">
    <source>
        <dbReference type="Pfam" id="PF07732"/>
    </source>
</evidence>
<keyword evidence="2" id="KW-0479">Metal-binding</keyword>
<feature type="domain" description="Plastocyanin-like" evidence="5">
    <location>
        <begin position="139"/>
        <end position="206"/>
    </location>
</feature>
<evidence type="ECO:0000256" key="3">
    <source>
        <dbReference type="ARBA" id="ARBA00023002"/>
    </source>
</evidence>
<dbReference type="Proteomes" id="UP000318578">
    <property type="component" value="Unassembled WGS sequence"/>
</dbReference>
<dbReference type="InterPro" id="IPR045087">
    <property type="entry name" value="Cu-oxidase_fam"/>
</dbReference>
<dbReference type="Pfam" id="PF07731">
    <property type="entry name" value="Cu-oxidase_2"/>
    <property type="match status" value="1"/>
</dbReference>
<dbReference type="Pfam" id="PF07732">
    <property type="entry name" value="Cu-oxidase_3"/>
    <property type="match status" value="2"/>
</dbReference>
<comment type="caution">
    <text evidence="6">The sequence shown here is derived from an EMBL/GenBank/DDBJ whole genome shotgun (WGS) entry which is preliminary data.</text>
</comment>
<evidence type="ECO:0000313" key="7">
    <source>
        <dbReference type="Proteomes" id="UP000318578"/>
    </source>
</evidence>
<feature type="domain" description="Plastocyanin-like" evidence="5">
    <location>
        <begin position="58"/>
        <end position="93"/>
    </location>
</feature>
<dbReference type="RefSeq" id="WP_144632947.1">
    <property type="nucleotide sequence ID" value="NZ_BNAX01000013.1"/>
</dbReference>
<organism evidence="6 7">
    <name type="scientific">Amycolatopsis acidiphila</name>
    <dbReference type="NCBI Taxonomy" id="715473"/>
    <lineage>
        <taxon>Bacteria</taxon>
        <taxon>Bacillati</taxon>
        <taxon>Actinomycetota</taxon>
        <taxon>Actinomycetes</taxon>
        <taxon>Pseudonocardiales</taxon>
        <taxon>Pseudonocardiaceae</taxon>
        <taxon>Amycolatopsis</taxon>
    </lineage>
</organism>
<keyword evidence="7" id="KW-1185">Reference proteome</keyword>
<sequence>MTEVIVQPTQVTAPDFGLTKFLDPLRIPSVIGPHLWWRQEEITVRARRTQVRLHSQLPETEVWAYEGEFPGPTIEVRSGKRLRVAWTNDVDGRMPLVAVQGPIAQAPGNVPGGYRDAQGNLLPGFSIIDGVADLPAWQVVHLHGAMTNGGNDGWAHNAILQDHAQLTEYPNGQQSTTMWYHDHAMAVTRFNVHAGLAGMYLIRDAEEDALDLPHGRHEIPLILCDRNLDTDPVTGALTGRLLYKIAVAPSGAPIPFTGPFNLVNGVIWPHLEVDTRWYRFRVLNASNARFYQLNLVDEAGVKHNEAVRIIGTDGGLLPAPAELPTAGLTLAPAERADVLIDFSRFAGKRLRLTDTSVPGPTEPDLLEFRVEDSARHDPFRLPERLSRSYVRLQHGTTVPEDHDHVFVGLVPPGTAGEAHPQMWELRELTEAPPTLPAPGILQLKDPSTGAVRTFEKVASLFDDTTTFFIDHGRWAIWNLIHLGGPTHPIHIHLTQFQLLTRKQFPLVQGNVAGFDVAAGGTTAPLEAPPDGRPIEKYEEGWKDTFQVQAGEWVTVAGHFEGATGEFMYHCHILDHEDEGMMRPFVVHPPEVAKFHLHPGGSGHGGH</sequence>
<dbReference type="InterPro" id="IPR033138">
    <property type="entry name" value="Cu_oxidase_CS"/>
</dbReference>
<dbReference type="EMBL" id="VJZA01000002">
    <property type="protein sequence ID" value="TVT25692.1"/>
    <property type="molecule type" value="Genomic_DNA"/>
</dbReference>
<evidence type="ECO:0000256" key="2">
    <source>
        <dbReference type="ARBA" id="ARBA00022723"/>
    </source>
</evidence>
<dbReference type="OrthoDB" id="345021at2"/>
<dbReference type="GO" id="GO:0005507">
    <property type="term" value="F:copper ion binding"/>
    <property type="evidence" value="ECO:0007669"/>
    <property type="project" value="InterPro"/>
</dbReference>
<protein>
    <submittedName>
        <fullName evidence="6">Copper oxidase</fullName>
    </submittedName>
</protein>
<dbReference type="GO" id="GO:0016491">
    <property type="term" value="F:oxidoreductase activity"/>
    <property type="evidence" value="ECO:0007669"/>
    <property type="project" value="UniProtKB-KW"/>
</dbReference>
<keyword evidence="3" id="KW-0560">Oxidoreductase</keyword>
<dbReference type="PROSITE" id="PS00080">
    <property type="entry name" value="MULTICOPPER_OXIDASE2"/>
    <property type="match status" value="1"/>
</dbReference>
<proteinExistence type="inferred from homology"/>
<dbReference type="PROSITE" id="PS00079">
    <property type="entry name" value="MULTICOPPER_OXIDASE1"/>
    <property type="match status" value="1"/>
</dbReference>
<accession>A0A558AN49</accession>
<comment type="similarity">
    <text evidence="1">Belongs to the multicopper oxidase family.</text>
</comment>
<dbReference type="PANTHER" id="PTHR48267:SF1">
    <property type="entry name" value="BILIRUBIN OXIDASE"/>
    <property type="match status" value="1"/>
</dbReference>
<gene>
    <name evidence="6" type="ORF">FNH06_02525</name>
</gene>
<name>A0A558AN49_9PSEU</name>
<evidence type="ECO:0000259" key="4">
    <source>
        <dbReference type="Pfam" id="PF07731"/>
    </source>
</evidence>
<feature type="domain" description="Plastocyanin-like" evidence="4">
    <location>
        <begin position="459"/>
        <end position="588"/>
    </location>
</feature>
<dbReference type="InterPro" id="IPR008972">
    <property type="entry name" value="Cupredoxin"/>
</dbReference>
<evidence type="ECO:0000313" key="6">
    <source>
        <dbReference type="EMBL" id="TVT25692.1"/>
    </source>
</evidence>
<dbReference type="Gene3D" id="2.60.40.420">
    <property type="entry name" value="Cupredoxins - blue copper proteins"/>
    <property type="match status" value="3"/>
</dbReference>
<dbReference type="InterPro" id="IPR002355">
    <property type="entry name" value="Cu_oxidase_Cu_BS"/>
</dbReference>
<reference evidence="6 7" key="1">
    <citation type="submission" date="2019-07" db="EMBL/GenBank/DDBJ databases">
        <title>New species of Amycolatopsis and Streptomyces.</title>
        <authorList>
            <person name="Duangmal K."/>
            <person name="Teo W.F.A."/>
            <person name="Lipun K."/>
        </authorList>
    </citation>
    <scope>NUCLEOTIDE SEQUENCE [LARGE SCALE GENOMIC DNA]</scope>
    <source>
        <strain evidence="6 7">JCM 30562</strain>
    </source>
</reference>
<dbReference type="AlphaFoldDB" id="A0A558AN49"/>
<dbReference type="SUPFAM" id="SSF49503">
    <property type="entry name" value="Cupredoxins"/>
    <property type="match status" value="3"/>
</dbReference>